<name>A0A5P3G4X4_RHOER</name>
<organism evidence="2 3">
    <name type="scientific">Rhodococcus erythropolis</name>
    <name type="common">Arthrobacter picolinophilus</name>
    <dbReference type="NCBI Taxonomy" id="1833"/>
    <lineage>
        <taxon>Bacteria</taxon>
        <taxon>Bacillati</taxon>
        <taxon>Actinomycetota</taxon>
        <taxon>Actinomycetes</taxon>
        <taxon>Mycobacteriales</taxon>
        <taxon>Nocardiaceae</taxon>
        <taxon>Rhodococcus</taxon>
        <taxon>Rhodococcus erythropolis group</taxon>
    </lineage>
</organism>
<dbReference type="EMBL" id="CP050124">
    <property type="protein sequence ID" value="QIP38673.1"/>
    <property type="molecule type" value="Genomic_DNA"/>
</dbReference>
<evidence type="ECO:0000313" key="3">
    <source>
        <dbReference type="Proteomes" id="UP000502345"/>
    </source>
</evidence>
<reference evidence="2 3" key="1">
    <citation type="submission" date="2020-03" db="EMBL/GenBank/DDBJ databases">
        <title>Screen low temperature-resistant strains for efficient degradation of petroleum hydrocarbons under the low temperature.</title>
        <authorList>
            <person name="Wang Y."/>
            <person name="Chen J."/>
        </authorList>
    </citation>
    <scope>NUCLEOTIDE SEQUENCE [LARGE SCALE GENOMIC DNA]</scope>
    <source>
        <strain evidence="2 3">KB1</strain>
    </source>
</reference>
<evidence type="ECO:0000259" key="1">
    <source>
        <dbReference type="Pfam" id="PF19803"/>
    </source>
</evidence>
<dbReference type="InterPro" id="IPR046253">
    <property type="entry name" value="DUF6286"/>
</dbReference>
<sequence length="189" mass="19110">MTADKVAPPTASRAAAPVPLSAPGSAVTGFLIAAALLALGVVGVRDALVDTGVITGSQWIPSAAAYVDGLAYQGWMLPAGIAAVVLGLWFVILGLKPRRKTANALVGVANTWIDPADVAAIASVRVESLAQVRSASSHATRRKLEVKASVTPDGAAAAESEIRAVLGDLAGSLSPSPRIKVRIQTGSLS</sequence>
<dbReference type="Pfam" id="PF19803">
    <property type="entry name" value="DUF6286"/>
    <property type="match status" value="1"/>
</dbReference>
<dbReference type="RefSeq" id="WP_030535927.1">
    <property type="nucleotide sequence ID" value="NZ_AP018733.1"/>
</dbReference>
<protein>
    <recommendedName>
        <fullName evidence="1">DUF6286 domain-containing protein</fullName>
    </recommendedName>
</protein>
<dbReference type="AlphaFoldDB" id="A0A5P3G4X4"/>
<proteinExistence type="predicted"/>
<gene>
    <name evidence="2" type="ORF">G9444_1429</name>
</gene>
<dbReference type="Proteomes" id="UP000502345">
    <property type="component" value="Chromosome"/>
</dbReference>
<accession>A0A5P3G4X4</accession>
<evidence type="ECO:0000313" key="2">
    <source>
        <dbReference type="EMBL" id="QIP38673.1"/>
    </source>
</evidence>
<feature type="domain" description="DUF6286" evidence="1">
    <location>
        <begin position="85"/>
        <end position="184"/>
    </location>
</feature>